<protein>
    <submittedName>
        <fullName evidence="5">Acyl-CoA dehydrogenase family protein</fullName>
    </submittedName>
</protein>
<name>A0ABZ2PJB7_9NOCA</name>
<accession>A0ABZ2PJB7</accession>
<dbReference type="InterPro" id="IPR009100">
    <property type="entry name" value="AcylCoA_DH/oxidase_NM_dom_sf"/>
</dbReference>
<dbReference type="InterPro" id="IPR036250">
    <property type="entry name" value="AcylCo_DH-like_C"/>
</dbReference>
<dbReference type="InterPro" id="IPR046373">
    <property type="entry name" value="Acyl-CoA_Oxase/DH_mid-dom_sf"/>
</dbReference>
<keyword evidence="1" id="KW-0560">Oxidoreductase</keyword>
<organism evidence="5 6">
    <name type="scientific">Rhodococcus sovatensis</name>
    <dbReference type="NCBI Taxonomy" id="1805840"/>
    <lineage>
        <taxon>Bacteria</taxon>
        <taxon>Bacillati</taxon>
        <taxon>Actinomycetota</taxon>
        <taxon>Actinomycetes</taxon>
        <taxon>Mycobacteriales</taxon>
        <taxon>Nocardiaceae</taxon>
        <taxon>Rhodococcus</taxon>
    </lineage>
</organism>
<dbReference type="PIRSF" id="PIRSF016578">
    <property type="entry name" value="HsaA"/>
    <property type="match status" value="1"/>
</dbReference>
<dbReference type="PANTHER" id="PTHR43884:SF12">
    <property type="entry name" value="ISOVALERYL-COA DEHYDROGENASE, MITOCHONDRIAL-RELATED"/>
    <property type="match status" value="1"/>
</dbReference>
<evidence type="ECO:0000256" key="1">
    <source>
        <dbReference type="ARBA" id="ARBA00023002"/>
    </source>
</evidence>
<reference evidence="5 6" key="1">
    <citation type="submission" date="2024-03" db="EMBL/GenBank/DDBJ databases">
        <title>Natural products discovery in diverse microorganisms through a two-stage MS feature dereplication strategy.</title>
        <authorList>
            <person name="Zhang R."/>
        </authorList>
    </citation>
    <scope>NUCLEOTIDE SEQUENCE [LARGE SCALE GENOMIC DNA]</scope>
    <source>
        <strain evidence="5 6">18930</strain>
    </source>
</reference>
<feature type="compositionally biased region" description="Polar residues" evidence="2">
    <location>
        <begin position="1"/>
        <end position="11"/>
    </location>
</feature>
<dbReference type="Gene3D" id="2.40.110.10">
    <property type="entry name" value="Butyryl-CoA Dehydrogenase, subunit A, domain 2"/>
    <property type="match status" value="1"/>
</dbReference>
<dbReference type="Pfam" id="PF02771">
    <property type="entry name" value="Acyl-CoA_dh_N"/>
    <property type="match status" value="1"/>
</dbReference>
<evidence type="ECO:0000256" key="2">
    <source>
        <dbReference type="SAM" id="MobiDB-lite"/>
    </source>
</evidence>
<evidence type="ECO:0000259" key="4">
    <source>
        <dbReference type="Pfam" id="PF08028"/>
    </source>
</evidence>
<dbReference type="PANTHER" id="PTHR43884">
    <property type="entry name" value="ACYL-COA DEHYDROGENASE"/>
    <property type="match status" value="1"/>
</dbReference>
<evidence type="ECO:0000313" key="6">
    <source>
        <dbReference type="Proteomes" id="UP001432000"/>
    </source>
</evidence>
<dbReference type="RefSeq" id="WP_338889970.1">
    <property type="nucleotide sequence ID" value="NZ_CP147846.1"/>
</dbReference>
<dbReference type="SUPFAM" id="SSF56645">
    <property type="entry name" value="Acyl-CoA dehydrogenase NM domain-like"/>
    <property type="match status" value="1"/>
</dbReference>
<dbReference type="Gene3D" id="1.10.540.10">
    <property type="entry name" value="Acyl-CoA dehydrogenase/oxidase, N-terminal domain"/>
    <property type="match status" value="1"/>
</dbReference>
<feature type="region of interest" description="Disordered" evidence="2">
    <location>
        <begin position="1"/>
        <end position="22"/>
    </location>
</feature>
<proteinExistence type="predicted"/>
<evidence type="ECO:0000259" key="3">
    <source>
        <dbReference type="Pfam" id="PF02771"/>
    </source>
</evidence>
<dbReference type="InterPro" id="IPR037069">
    <property type="entry name" value="AcylCoA_DH/ox_N_sf"/>
</dbReference>
<evidence type="ECO:0000313" key="5">
    <source>
        <dbReference type="EMBL" id="WXG69273.1"/>
    </source>
</evidence>
<dbReference type="SUPFAM" id="SSF47203">
    <property type="entry name" value="Acyl-CoA dehydrogenase C-terminal domain-like"/>
    <property type="match status" value="1"/>
</dbReference>
<dbReference type="Pfam" id="PF08028">
    <property type="entry name" value="Acyl-CoA_dh_2"/>
    <property type="match status" value="1"/>
</dbReference>
<dbReference type="InterPro" id="IPR013786">
    <property type="entry name" value="AcylCoA_DH/ox_N"/>
</dbReference>
<sequence length="407" mass="44349">MTTTENHSVATKSWPDAPTSPEGWIARAGEVAQLLAVDAVARDKGRDLPAAEVQLLKDAGLVTLLGPVEHGGGGQDWPTAYQVIRTVAAADGSIGQLLGYHLLWFWAARLVGTPEQIEAVEADATKNKWFFGGAVNPRDNDVAVTDEGDTIVFDGAKSFSTGSRVSDVTVLEGALQDGQHVFAIVPSNIEGLTFHDDWDNIGLRQTESGSVTIDKVRVDWSSAAGFVDKAFAPRVYNTLNVPTIQLVFINFYLGIARGALEEAAAYTKTKTRAWLHSTVDSAVDEPYIIDIYGDLTSKLWAVEALADAVALEGNKIHSNAWNVTAEERGDHEVRVAALKARATEVSLEITSTVFEALGARATASKYGFDRFWRNVRTHTLHDPVAYKRREVGRWVLTGELPEPTWYS</sequence>
<keyword evidence="6" id="KW-1185">Reference proteome</keyword>
<dbReference type="Proteomes" id="UP001432000">
    <property type="component" value="Chromosome"/>
</dbReference>
<feature type="domain" description="Acyl-CoA dehydrogenase/oxidase N-terminal" evidence="3">
    <location>
        <begin position="41"/>
        <end position="118"/>
    </location>
</feature>
<dbReference type="InterPro" id="IPR013107">
    <property type="entry name" value="Acyl-CoA_DH_C"/>
</dbReference>
<gene>
    <name evidence="5" type="ORF">WDS16_01535</name>
</gene>
<dbReference type="EMBL" id="CP147846">
    <property type="protein sequence ID" value="WXG69273.1"/>
    <property type="molecule type" value="Genomic_DNA"/>
</dbReference>
<feature type="domain" description="Acyl-CoA dehydrogenase C-terminal" evidence="4">
    <location>
        <begin position="249"/>
        <end position="381"/>
    </location>
</feature>
<dbReference type="Gene3D" id="1.20.140.10">
    <property type="entry name" value="Butyryl-CoA Dehydrogenase, subunit A, domain 3"/>
    <property type="match status" value="1"/>
</dbReference>